<dbReference type="AlphaFoldDB" id="A4TUB9"/>
<reference evidence="2" key="1">
    <citation type="journal article" date="2007" name="J. Bacteriol.">
        <title>Comparative genome analysis of four magnetotactic bacteria reveals a complex set of group-specific genes implicated in magnetosome biomineralization and function.</title>
        <authorList>
            <person name="Richter M."/>
            <person name="Kube M."/>
            <person name="Bazylinski D.A."/>
            <person name="Lombardot T."/>
            <person name="Gloeckner F.O."/>
            <person name="Reinhardt R."/>
            <person name="Schueler D."/>
        </authorList>
    </citation>
    <scope>NUCLEOTIDE SEQUENCE</scope>
    <source>
        <strain evidence="2">MSR-1</strain>
    </source>
</reference>
<dbReference type="EMBL" id="CU459003">
    <property type="protein sequence ID" value="CAM74226.1"/>
    <property type="molecule type" value="Genomic_DNA"/>
</dbReference>
<evidence type="ECO:0000256" key="1">
    <source>
        <dbReference type="SAM" id="MobiDB-lite"/>
    </source>
</evidence>
<name>A4TUB9_9PROT</name>
<accession>A4TUB9</accession>
<protein>
    <submittedName>
        <fullName evidence="2">Secreted protein</fullName>
    </submittedName>
</protein>
<feature type="compositionally biased region" description="Gly residues" evidence="1">
    <location>
        <begin position="166"/>
        <end position="183"/>
    </location>
</feature>
<evidence type="ECO:0000313" key="2">
    <source>
        <dbReference type="EMBL" id="CAM74226.1"/>
    </source>
</evidence>
<organism evidence="2">
    <name type="scientific">Magnetospirillum gryphiswaldense</name>
    <dbReference type="NCBI Taxonomy" id="55518"/>
    <lineage>
        <taxon>Bacteria</taxon>
        <taxon>Pseudomonadati</taxon>
        <taxon>Pseudomonadota</taxon>
        <taxon>Alphaproteobacteria</taxon>
        <taxon>Rhodospirillales</taxon>
        <taxon>Rhodospirillaceae</taxon>
        <taxon>Magnetospirillum</taxon>
    </lineage>
</organism>
<gene>
    <name evidence="2" type="ORF">MGR_1062</name>
</gene>
<sequence length="254" mass="27496">MMMGRVQPWARNRRVRLRPSSPGIIRSRTTRSMPWASSSLVISAPSRAVETCRPCLARKRASKSRISWSSSTTRMCGVVFMAPNIARATGGVRWCFATEGNSPIPFVAKCQGWRHTGVTGFWSSKPHQPFTKPMEFSMKTKSRIVIAAIVALAALGGISQAQARGPHGGDGPWEMMGGPGGPGRCSDREKPLTETQVKDILEGMIAWRGDDAKVGTVKTAEDGKISGEIIGTDGKVLRTMTFDAKSGRPVRPAK</sequence>
<feature type="region of interest" description="Disordered" evidence="1">
    <location>
        <begin position="162"/>
        <end position="188"/>
    </location>
</feature>
<proteinExistence type="predicted"/>